<reference evidence="1 2" key="1">
    <citation type="submission" date="2022-10" db="EMBL/GenBank/DDBJ databases">
        <title>The complete genomes of actinobacterial strains from the NBC collection.</title>
        <authorList>
            <person name="Joergensen T.S."/>
            <person name="Alvarez Arevalo M."/>
            <person name="Sterndorff E.B."/>
            <person name="Faurdal D."/>
            <person name="Vuksanovic O."/>
            <person name="Mourched A.-S."/>
            <person name="Charusanti P."/>
            <person name="Shaw S."/>
            <person name="Blin K."/>
            <person name="Weber T."/>
        </authorList>
    </citation>
    <scope>NUCLEOTIDE SEQUENCE [LARGE SCALE GENOMIC DNA]</scope>
    <source>
        <strain evidence="1 2">NBC_01413</strain>
    </source>
</reference>
<evidence type="ECO:0000313" key="2">
    <source>
        <dbReference type="Proteomes" id="UP001621418"/>
    </source>
</evidence>
<organism evidence="1 2">
    <name type="scientific">Nocardia salmonicida</name>
    <dbReference type="NCBI Taxonomy" id="53431"/>
    <lineage>
        <taxon>Bacteria</taxon>
        <taxon>Bacillati</taxon>
        <taxon>Actinomycetota</taxon>
        <taxon>Actinomycetes</taxon>
        <taxon>Mycobacteriales</taxon>
        <taxon>Nocardiaceae</taxon>
        <taxon>Nocardia</taxon>
    </lineage>
</organism>
<accession>A0ABZ1N199</accession>
<protein>
    <recommendedName>
        <fullName evidence="3">ASCH domain-containing protein</fullName>
    </recommendedName>
</protein>
<evidence type="ECO:0000313" key="1">
    <source>
        <dbReference type="EMBL" id="WTY33732.1"/>
    </source>
</evidence>
<dbReference type="Proteomes" id="UP001621418">
    <property type="component" value="Chromosome"/>
</dbReference>
<name>A0ABZ1N199_9NOCA</name>
<evidence type="ECO:0008006" key="3">
    <source>
        <dbReference type="Google" id="ProtNLM"/>
    </source>
</evidence>
<sequence>MLIEKQRWAEIRSGAVTVLFRRWRHRQATEGKVYRTGAGRIAVDQLSTVTAEQISIEDARAAGYDAPADVLADLRGADEDPIYLLRIRCLTDEDPRDALAADDRIDDPAALAARLARMDRTDAEGPWTHDTLRIIQRRPATRAPDLAEELGRDPHRFKLNVRKLKNLGLTISLGTGYRISPRGAALLAALDSAQTGD</sequence>
<dbReference type="RefSeq" id="WP_405145976.1">
    <property type="nucleotide sequence ID" value="NZ_CP109527.1"/>
</dbReference>
<dbReference type="EMBL" id="CP109527">
    <property type="protein sequence ID" value="WTY33732.1"/>
    <property type="molecule type" value="Genomic_DNA"/>
</dbReference>
<gene>
    <name evidence="1" type="ORF">OG308_20600</name>
</gene>
<proteinExistence type="predicted"/>
<keyword evidence="2" id="KW-1185">Reference proteome</keyword>